<feature type="signal peptide" evidence="7">
    <location>
        <begin position="1"/>
        <end position="16"/>
    </location>
</feature>
<dbReference type="Pfam" id="PF00450">
    <property type="entry name" value="Peptidase_S10"/>
    <property type="match status" value="1"/>
</dbReference>
<dbReference type="InterPro" id="IPR018202">
    <property type="entry name" value="Ser_caboxypep_ser_AS"/>
</dbReference>
<sequence>MYFVLPLLQLATLACASQIPFMRNELSSDGTTLRLSTLSNEHFTVLEHPEFPSHSVRIKKSSSEFCDPSVASYTGWIDTSPARHLFFYFFESRGNPEKDDVIFWTNGGPGGSSALGLFMELGPCRMVDGNTTKVNPYSWNENANIFFIDQPIGVGFSYADYGESVSTTEEAAQDIVAFMTIFFETFSKFKGRGFHLAGESYAGRYLPVYAGAIYDHNKRLEASGVEPIINLQSVMIGNGYTDLATMIPSYYDVLCTPASVDPPFDIGACIKIKTALPRCQKWFKESCLDIFDVISCRAAVSFCSELTGGSMAASGLNPYDISKHCDDYEDTLCYPISNYITEYLNRPETREILGIPRELSNLTFSSINMELNHAFNAGLDQARVQTKFYLENLLHRGVRVLIYVGSYDGVCNWVGNNRMVDSLEWQGSASFAPQRLRPWSLIKGQEETSPSGLIKNTGNLTFLTIEAAGHMVPYDKPAESLEMVKRWLRREDF</sequence>
<evidence type="ECO:0000256" key="3">
    <source>
        <dbReference type="ARBA" id="ARBA00022670"/>
    </source>
</evidence>
<evidence type="ECO:0000256" key="5">
    <source>
        <dbReference type="ARBA" id="ARBA00022801"/>
    </source>
</evidence>
<feature type="chain" id="PRO_5007748759" description="Carboxypeptidase" evidence="7">
    <location>
        <begin position="17"/>
        <end position="493"/>
    </location>
</feature>
<keyword evidence="3 7" id="KW-0645">Protease</keyword>
<name>A0A166E0T8_9AGAM</name>
<dbReference type="PANTHER" id="PTHR11802">
    <property type="entry name" value="SERINE PROTEASE FAMILY S10 SERINE CARBOXYPEPTIDASE"/>
    <property type="match status" value="1"/>
</dbReference>
<dbReference type="EC" id="3.4.16.-" evidence="7"/>
<protein>
    <recommendedName>
        <fullName evidence="7">Carboxypeptidase</fullName>
        <ecNumber evidence="7">3.4.16.-</ecNumber>
    </recommendedName>
</protein>
<proteinExistence type="inferred from homology"/>
<evidence type="ECO:0000256" key="7">
    <source>
        <dbReference type="RuleBase" id="RU361156"/>
    </source>
</evidence>
<keyword evidence="4 7" id="KW-0732">Signal</keyword>
<dbReference type="InterPro" id="IPR029058">
    <property type="entry name" value="AB_hydrolase_fold"/>
</dbReference>
<evidence type="ECO:0000313" key="8">
    <source>
        <dbReference type="EMBL" id="KZT39097.1"/>
    </source>
</evidence>
<gene>
    <name evidence="8" type="ORF">SISSUDRAFT_1046002</name>
</gene>
<dbReference type="GO" id="GO:0004185">
    <property type="term" value="F:serine-type carboxypeptidase activity"/>
    <property type="evidence" value="ECO:0007669"/>
    <property type="project" value="UniProtKB-UniRule"/>
</dbReference>
<dbReference type="GO" id="GO:0000324">
    <property type="term" value="C:fungal-type vacuole"/>
    <property type="evidence" value="ECO:0007669"/>
    <property type="project" value="TreeGrafter"/>
</dbReference>
<dbReference type="OrthoDB" id="443318at2759"/>
<dbReference type="STRING" id="1314776.A0A166E0T8"/>
<dbReference type="SUPFAM" id="SSF53474">
    <property type="entry name" value="alpha/beta-Hydrolases"/>
    <property type="match status" value="1"/>
</dbReference>
<evidence type="ECO:0000313" key="9">
    <source>
        <dbReference type="Proteomes" id="UP000076798"/>
    </source>
</evidence>
<dbReference type="EMBL" id="KV428051">
    <property type="protein sequence ID" value="KZT39097.1"/>
    <property type="molecule type" value="Genomic_DNA"/>
</dbReference>
<dbReference type="Gene3D" id="3.40.50.1820">
    <property type="entry name" value="alpha/beta hydrolase"/>
    <property type="match status" value="1"/>
</dbReference>
<evidence type="ECO:0000256" key="1">
    <source>
        <dbReference type="ARBA" id="ARBA00009431"/>
    </source>
</evidence>
<keyword evidence="6" id="KW-0325">Glycoprotein</keyword>
<dbReference type="Gene3D" id="1.10.287.410">
    <property type="match status" value="1"/>
</dbReference>
<dbReference type="PROSITE" id="PS00131">
    <property type="entry name" value="CARBOXYPEPT_SER_SER"/>
    <property type="match status" value="1"/>
</dbReference>
<dbReference type="Proteomes" id="UP000076798">
    <property type="component" value="Unassembled WGS sequence"/>
</dbReference>
<organism evidence="8 9">
    <name type="scientific">Sistotremastrum suecicum HHB10207 ss-3</name>
    <dbReference type="NCBI Taxonomy" id="1314776"/>
    <lineage>
        <taxon>Eukaryota</taxon>
        <taxon>Fungi</taxon>
        <taxon>Dikarya</taxon>
        <taxon>Basidiomycota</taxon>
        <taxon>Agaricomycotina</taxon>
        <taxon>Agaricomycetes</taxon>
        <taxon>Sistotremastrales</taxon>
        <taxon>Sistotremastraceae</taxon>
        <taxon>Sistotremastrum</taxon>
    </lineage>
</organism>
<evidence type="ECO:0000256" key="4">
    <source>
        <dbReference type="ARBA" id="ARBA00022729"/>
    </source>
</evidence>
<dbReference type="AlphaFoldDB" id="A0A166E0T8"/>
<keyword evidence="5 7" id="KW-0378">Hydrolase</keyword>
<accession>A0A166E0T8</accession>
<evidence type="ECO:0000256" key="6">
    <source>
        <dbReference type="ARBA" id="ARBA00023180"/>
    </source>
</evidence>
<comment type="similarity">
    <text evidence="1 7">Belongs to the peptidase S10 family.</text>
</comment>
<evidence type="ECO:0000256" key="2">
    <source>
        <dbReference type="ARBA" id="ARBA00022645"/>
    </source>
</evidence>
<keyword evidence="2 7" id="KW-0121">Carboxypeptidase</keyword>
<dbReference type="PANTHER" id="PTHR11802:SF113">
    <property type="entry name" value="SERINE CARBOXYPEPTIDASE CTSA-4.1"/>
    <property type="match status" value="1"/>
</dbReference>
<dbReference type="GO" id="GO:0006508">
    <property type="term" value="P:proteolysis"/>
    <property type="evidence" value="ECO:0007669"/>
    <property type="project" value="UniProtKB-KW"/>
</dbReference>
<dbReference type="PRINTS" id="PR00724">
    <property type="entry name" value="CRBOXYPTASEC"/>
</dbReference>
<keyword evidence="9" id="KW-1185">Reference proteome</keyword>
<reference evidence="8 9" key="1">
    <citation type="journal article" date="2016" name="Mol. Biol. Evol.">
        <title>Comparative Genomics of Early-Diverging Mushroom-Forming Fungi Provides Insights into the Origins of Lignocellulose Decay Capabilities.</title>
        <authorList>
            <person name="Nagy L.G."/>
            <person name="Riley R."/>
            <person name="Tritt A."/>
            <person name="Adam C."/>
            <person name="Daum C."/>
            <person name="Floudas D."/>
            <person name="Sun H."/>
            <person name="Yadav J.S."/>
            <person name="Pangilinan J."/>
            <person name="Larsson K.H."/>
            <person name="Matsuura K."/>
            <person name="Barry K."/>
            <person name="Labutti K."/>
            <person name="Kuo R."/>
            <person name="Ohm R.A."/>
            <person name="Bhattacharya S.S."/>
            <person name="Shirouzu T."/>
            <person name="Yoshinaga Y."/>
            <person name="Martin F.M."/>
            <person name="Grigoriev I.V."/>
            <person name="Hibbett D.S."/>
        </authorList>
    </citation>
    <scope>NUCLEOTIDE SEQUENCE [LARGE SCALE GENOMIC DNA]</scope>
    <source>
        <strain evidence="8 9">HHB10207 ss-3</strain>
    </source>
</reference>
<dbReference type="InterPro" id="IPR001563">
    <property type="entry name" value="Peptidase_S10"/>
</dbReference>